<proteinExistence type="predicted"/>
<gene>
    <name evidence="1" type="ORF">PMEA_00004332</name>
</gene>
<evidence type="ECO:0000313" key="2">
    <source>
        <dbReference type="Proteomes" id="UP001159428"/>
    </source>
</evidence>
<dbReference type="Proteomes" id="UP001159428">
    <property type="component" value="Unassembled WGS sequence"/>
</dbReference>
<sequence length="338" mass="39812">ELSSTSEALAERQAKADYERTIQDWNRMNLSELKKLPPSPRYHIKKAIESYLGTSRGFGETYIISQYIRFLISQFSFLTSHTNQIAYLFYIRKNFDAPEMQQSEEEEPKREQKRMRSQMLCELHRVKKEMIDNSGLVSKTEVKPYTPDVFNDLAPYYNTYIVNYMIDDQVDYVPRPGWGTRATTLRLVDPEESWRMDHFPGPKYDSVIPRCFYKPQIWSQNVSGKESSKGSTRLPPIPKVAYPRFQQKQYQHFNMNYSHVQPFRSDLQRLKESKAEKRMKEDHSRTVNDWQRMNLTELNTLPEQSRYHVKKAIMSYLGTSKGSSKALKPLLTELNTAE</sequence>
<evidence type="ECO:0000313" key="1">
    <source>
        <dbReference type="EMBL" id="CAH3165698.1"/>
    </source>
</evidence>
<dbReference type="AlphaFoldDB" id="A0AAU9Y2U2"/>
<name>A0AAU9Y2U2_9CNID</name>
<comment type="caution">
    <text evidence="1">The sequence shown here is derived from an EMBL/GenBank/DDBJ whole genome shotgun (WGS) entry which is preliminary data.</text>
</comment>
<dbReference type="EMBL" id="CALNXJ010000122">
    <property type="protein sequence ID" value="CAH3165698.1"/>
    <property type="molecule type" value="Genomic_DNA"/>
</dbReference>
<organism evidence="1 2">
    <name type="scientific">Pocillopora meandrina</name>
    <dbReference type="NCBI Taxonomy" id="46732"/>
    <lineage>
        <taxon>Eukaryota</taxon>
        <taxon>Metazoa</taxon>
        <taxon>Cnidaria</taxon>
        <taxon>Anthozoa</taxon>
        <taxon>Hexacorallia</taxon>
        <taxon>Scleractinia</taxon>
        <taxon>Astrocoeniina</taxon>
        <taxon>Pocilloporidae</taxon>
        <taxon>Pocillopora</taxon>
    </lineage>
</organism>
<accession>A0AAU9Y2U2</accession>
<keyword evidence="2" id="KW-1185">Reference proteome</keyword>
<reference evidence="1 2" key="1">
    <citation type="submission" date="2022-05" db="EMBL/GenBank/DDBJ databases">
        <authorList>
            <consortium name="Genoscope - CEA"/>
            <person name="William W."/>
        </authorList>
    </citation>
    <scope>NUCLEOTIDE SEQUENCE [LARGE SCALE GENOMIC DNA]</scope>
</reference>
<protein>
    <submittedName>
        <fullName evidence="1">Uncharacterized protein</fullName>
    </submittedName>
</protein>
<feature type="non-terminal residue" evidence="1">
    <location>
        <position position="1"/>
    </location>
</feature>